<dbReference type="NCBIfam" id="NF003353">
    <property type="entry name" value="PRK04387.1"/>
    <property type="match status" value="1"/>
</dbReference>
<reference evidence="1 2" key="1">
    <citation type="submission" date="2019-03" db="EMBL/GenBank/DDBJ databases">
        <title>Genomic Encyclopedia of Type Strains, Phase III (KMG-III): the genomes of soil and plant-associated and newly described type strains.</title>
        <authorList>
            <person name="Whitman W."/>
        </authorList>
    </citation>
    <scope>NUCLEOTIDE SEQUENCE [LARGE SCALE GENOMIC DNA]</scope>
    <source>
        <strain evidence="1 2">CECT 7972</strain>
    </source>
</reference>
<keyword evidence="2" id="KW-1185">Reference proteome</keyword>
<dbReference type="InterPro" id="IPR007920">
    <property type="entry name" value="UPF0223"/>
</dbReference>
<dbReference type="Proteomes" id="UP000295558">
    <property type="component" value="Unassembled WGS sequence"/>
</dbReference>
<dbReference type="InterPro" id="IPR023324">
    <property type="entry name" value="BH2638-like_sf"/>
</dbReference>
<proteinExistence type="predicted"/>
<sequence length="96" mass="11015">MKGGRNMEYSYPINLDWSKEEMATVINFYQAVEKAYEVGIDASEIKAKYSDFKQVVRSIGEEKSLGKEFEKVSGYSPYRVMQLVKNATTSKIKMQP</sequence>
<gene>
    <name evidence="1" type="ORF">DFP96_102366</name>
</gene>
<comment type="caution">
    <text evidence="1">The sequence shown here is derived from an EMBL/GenBank/DDBJ whole genome shotgun (WGS) entry which is preliminary data.</text>
</comment>
<dbReference type="PIRSF" id="PIRSF037260">
    <property type="entry name" value="UPF0223"/>
    <property type="match status" value="1"/>
</dbReference>
<dbReference type="Pfam" id="PF05256">
    <property type="entry name" value="UPF0223"/>
    <property type="match status" value="1"/>
</dbReference>
<organism evidence="1 2">
    <name type="scientific">Listeria rocourtiae</name>
    <dbReference type="NCBI Taxonomy" id="647910"/>
    <lineage>
        <taxon>Bacteria</taxon>
        <taxon>Bacillati</taxon>
        <taxon>Bacillota</taxon>
        <taxon>Bacilli</taxon>
        <taxon>Bacillales</taxon>
        <taxon>Listeriaceae</taxon>
        <taxon>Listeria</taxon>
    </lineage>
</organism>
<dbReference type="EMBL" id="SNZK01000002">
    <property type="protein sequence ID" value="TDR54771.1"/>
    <property type="molecule type" value="Genomic_DNA"/>
</dbReference>
<dbReference type="SUPFAM" id="SSF158504">
    <property type="entry name" value="BH2638-like"/>
    <property type="match status" value="1"/>
</dbReference>
<protein>
    <submittedName>
        <fullName evidence="1">Uncharacterized protein YktA (UPF0223 family)</fullName>
    </submittedName>
</protein>
<evidence type="ECO:0000313" key="2">
    <source>
        <dbReference type="Proteomes" id="UP000295558"/>
    </source>
</evidence>
<name>A0A4R6ZQ90_9LIST</name>
<dbReference type="STRING" id="1265846.PROCOU_05613"/>
<evidence type="ECO:0000313" key="1">
    <source>
        <dbReference type="EMBL" id="TDR54771.1"/>
    </source>
</evidence>
<dbReference type="Gene3D" id="1.10.220.80">
    <property type="entry name" value="BH2638-like"/>
    <property type="match status" value="1"/>
</dbReference>
<accession>A0A4R6ZQ90</accession>
<dbReference type="AlphaFoldDB" id="A0A4R6ZQ90"/>